<dbReference type="InParanoid" id="A0A067RBF8"/>
<feature type="signal peptide" evidence="1">
    <location>
        <begin position="1"/>
        <end position="28"/>
    </location>
</feature>
<keyword evidence="4" id="KW-1185">Reference proteome</keyword>
<organism evidence="3 4">
    <name type="scientific">Zootermopsis nevadensis</name>
    <name type="common">Dampwood termite</name>
    <dbReference type="NCBI Taxonomy" id="136037"/>
    <lineage>
        <taxon>Eukaryota</taxon>
        <taxon>Metazoa</taxon>
        <taxon>Ecdysozoa</taxon>
        <taxon>Arthropoda</taxon>
        <taxon>Hexapoda</taxon>
        <taxon>Insecta</taxon>
        <taxon>Pterygota</taxon>
        <taxon>Neoptera</taxon>
        <taxon>Polyneoptera</taxon>
        <taxon>Dictyoptera</taxon>
        <taxon>Blattodea</taxon>
        <taxon>Blattoidea</taxon>
        <taxon>Termitoidae</taxon>
        <taxon>Termopsidae</taxon>
        <taxon>Zootermopsis</taxon>
    </lineage>
</organism>
<dbReference type="Proteomes" id="UP000027135">
    <property type="component" value="Unassembled WGS sequence"/>
</dbReference>
<feature type="chain" id="PRO_5007371502" evidence="1">
    <location>
        <begin position="29"/>
        <end position="123"/>
    </location>
</feature>
<evidence type="ECO:0000313" key="3">
    <source>
        <dbReference type="EMBL" id="KDR20180.1"/>
    </source>
</evidence>
<sequence>MRYWNRAEFRWNLILTVLLIQIVGRTSPKAQYPLPQGQIPPYDVQYPGPGVRIEPNGYQDEGSPGNRQLENHVSRISGQDLRSLLQRVDVMLSNECTKDVAAQWQFETNVNAATQQAAVSLYY</sequence>
<reference evidence="3 4" key="1">
    <citation type="journal article" date="2014" name="Nat. Commun.">
        <title>Molecular traces of alternative social organization in a termite genome.</title>
        <authorList>
            <person name="Terrapon N."/>
            <person name="Li C."/>
            <person name="Robertson H.M."/>
            <person name="Ji L."/>
            <person name="Meng X."/>
            <person name="Booth W."/>
            <person name="Chen Z."/>
            <person name="Childers C.P."/>
            <person name="Glastad K.M."/>
            <person name="Gokhale K."/>
            <person name="Gowin J."/>
            <person name="Gronenberg W."/>
            <person name="Hermansen R.A."/>
            <person name="Hu H."/>
            <person name="Hunt B.G."/>
            <person name="Huylmans A.K."/>
            <person name="Khalil S.M."/>
            <person name="Mitchell R.D."/>
            <person name="Munoz-Torres M.C."/>
            <person name="Mustard J.A."/>
            <person name="Pan H."/>
            <person name="Reese J.T."/>
            <person name="Scharf M.E."/>
            <person name="Sun F."/>
            <person name="Vogel H."/>
            <person name="Xiao J."/>
            <person name="Yang W."/>
            <person name="Yang Z."/>
            <person name="Yang Z."/>
            <person name="Zhou J."/>
            <person name="Zhu J."/>
            <person name="Brent C.S."/>
            <person name="Elsik C.G."/>
            <person name="Goodisman M.A."/>
            <person name="Liberles D.A."/>
            <person name="Roe R.M."/>
            <person name="Vargo E.L."/>
            <person name="Vilcinskas A."/>
            <person name="Wang J."/>
            <person name="Bornberg-Bauer E."/>
            <person name="Korb J."/>
            <person name="Zhang G."/>
            <person name="Liebig J."/>
        </authorList>
    </citation>
    <scope>NUCLEOTIDE SEQUENCE [LARGE SCALE GENOMIC DNA]</scope>
    <source>
        <tissue evidence="3">Whole organism</tissue>
    </source>
</reference>
<evidence type="ECO:0000313" key="2">
    <source>
        <dbReference type="EMBL" id="KDQ71470.1"/>
    </source>
</evidence>
<protein>
    <submittedName>
        <fullName evidence="3">Uncharacterized protein</fullName>
    </submittedName>
</protein>
<name>A0A067RBF8_ZOONE</name>
<proteinExistence type="predicted"/>
<accession>A0A067RBF8</accession>
<gene>
    <name evidence="3" type="ORF">L798_05641</name>
    <name evidence="2" type="ORF">L798_14114</name>
</gene>
<dbReference type="AlphaFoldDB" id="A0A067RBF8"/>
<evidence type="ECO:0000313" key="4">
    <source>
        <dbReference type="Proteomes" id="UP000027135"/>
    </source>
</evidence>
<keyword evidence="1" id="KW-0732">Signal</keyword>
<dbReference type="EMBL" id="KK852616">
    <property type="protein sequence ID" value="KDR20180.1"/>
    <property type="molecule type" value="Genomic_DNA"/>
</dbReference>
<dbReference type="EMBL" id="KK874530">
    <property type="protein sequence ID" value="KDQ71470.1"/>
    <property type="molecule type" value="Genomic_DNA"/>
</dbReference>
<evidence type="ECO:0000256" key="1">
    <source>
        <dbReference type="SAM" id="SignalP"/>
    </source>
</evidence>